<sequence>MKRMLIQRARSQSGDISGLVTAVPLSGDNSRSATTVKLWLVWPVLVAVLLLSVPVQAQAALSAEDLAWLDRVTYGVNKQTAEEYEKLGREKFLEKQLHPPAKDVLDDATEGNLARNTVDMQKVMEDVTVRRQKFVREVKDQRKRSEFNTLIRREGNKVLAVSKRRHLIRAIYSPWQLKEQMAWFWQNHFSVFSSKAYIRFQVGDYEDKALRPHALGKFKDILLATMTHPAMLDYLDASKNKKGKPNENYARELMELHTMGVGSGYTQKDITEVARVLTGISVNFSPNLPKLNDQAKKGFFRKNGVQFMPRQHDFGDKIVLGKTIKGQGWDELAELADLLARQPATAKHISTKLAQYFVGDKPDPALIKSMSERFMKSDGDISQTLATLFESKAFQASLGSKFRTPMEVVVSTARLAYEDRQLQNYVPLTNSLDRLGQGLYKRVTPDGYPMQKSMWDGSSQLFQRFEAVRFLSSGAARFFQYGKPSDEIKGSVPDLNNAFFEQNIKPHLSETTLAVLNKTPKNKVLWNSMLFSSPEWMNREYKK</sequence>
<proteinExistence type="predicted"/>
<dbReference type="STRING" id="1247726.MIM_c38870"/>
<dbReference type="PATRIC" id="fig|1247726.3.peg.4288"/>
<gene>
    <name evidence="2" type="ORF">MIM_c38870</name>
</gene>
<dbReference type="HOGENOM" id="CLU_026001_0_1_4"/>
<dbReference type="eggNOG" id="COG5267">
    <property type="taxonomic scope" value="Bacteria"/>
</dbReference>
<evidence type="ECO:0000313" key="2">
    <source>
        <dbReference type="EMBL" id="AHG65938.1"/>
    </source>
</evidence>
<name>W0PLR2_ADVMD</name>
<accession>W0PLR2</accession>
<evidence type="ECO:0000256" key="1">
    <source>
        <dbReference type="SAM" id="Phobius"/>
    </source>
</evidence>
<keyword evidence="1" id="KW-0812">Transmembrane</keyword>
<keyword evidence="1" id="KW-1133">Transmembrane helix</keyword>
<dbReference type="InterPro" id="IPR014917">
    <property type="entry name" value="DUF1800"/>
</dbReference>
<keyword evidence="3" id="KW-1185">Reference proteome</keyword>
<dbReference type="Pfam" id="PF08811">
    <property type="entry name" value="DUF1800"/>
    <property type="match status" value="1"/>
</dbReference>
<reference evidence="2 3" key="1">
    <citation type="journal article" date="2014" name="Microbiology">
        <title>Unravelling the complete genome sequence of Advenella mimigardefordensis strain DPN7T and novel insights in the catabolism of the xenobiotic polythioester precursor 3,3'-dithiodipropionate.</title>
        <authorList>
            <person name="Wubbeler J.H."/>
            <person name="Hiessl S."/>
            <person name="Schuldes J."/>
            <person name="Thurmer A."/>
            <person name="Daniel R."/>
            <person name="Steinbuchel A."/>
        </authorList>
    </citation>
    <scope>NUCLEOTIDE SEQUENCE [LARGE SCALE GENOMIC DNA]</scope>
    <source>
        <strain evidence="3">DSM 17166 / LMG 22922 / DPN7</strain>
    </source>
</reference>
<keyword evidence="1" id="KW-0472">Membrane</keyword>
<evidence type="ECO:0000313" key="3">
    <source>
        <dbReference type="Proteomes" id="UP000019095"/>
    </source>
</evidence>
<protein>
    <recommendedName>
        <fullName evidence="4">DUF1800 domain-containing protein</fullName>
    </recommendedName>
</protein>
<organism evidence="2 3">
    <name type="scientific">Advenella mimigardefordensis (strain DSM 17166 / LMG 22922 / DPN7)</name>
    <dbReference type="NCBI Taxonomy" id="1247726"/>
    <lineage>
        <taxon>Bacteria</taxon>
        <taxon>Pseudomonadati</taxon>
        <taxon>Pseudomonadota</taxon>
        <taxon>Betaproteobacteria</taxon>
        <taxon>Burkholderiales</taxon>
        <taxon>Alcaligenaceae</taxon>
    </lineage>
</organism>
<evidence type="ECO:0008006" key="4">
    <source>
        <dbReference type="Google" id="ProtNLM"/>
    </source>
</evidence>
<dbReference type="Proteomes" id="UP000019095">
    <property type="component" value="Chromosome"/>
</dbReference>
<dbReference type="KEGG" id="amim:MIM_c38870"/>
<dbReference type="EMBL" id="CP003915">
    <property type="protein sequence ID" value="AHG65938.1"/>
    <property type="molecule type" value="Genomic_DNA"/>
</dbReference>
<feature type="transmembrane region" description="Helical" evidence="1">
    <location>
        <begin position="38"/>
        <end position="57"/>
    </location>
</feature>
<dbReference type="AlphaFoldDB" id="W0PLR2"/>